<accession>A0A6P2RUC5</accession>
<proteinExistence type="predicted"/>
<dbReference type="AlphaFoldDB" id="A0A6P2RUC5"/>
<name>A0A6P2RUC5_9BURK</name>
<protein>
    <recommendedName>
        <fullName evidence="4">Fimbrial assembly protein</fullName>
    </recommendedName>
</protein>
<dbReference type="EMBL" id="CABVQC010000063">
    <property type="protein sequence ID" value="VWC35224.1"/>
    <property type="molecule type" value="Genomic_DNA"/>
</dbReference>
<evidence type="ECO:0000313" key="2">
    <source>
        <dbReference type="EMBL" id="VWC35224.1"/>
    </source>
</evidence>
<feature type="chain" id="PRO_5026686765" description="Fimbrial assembly protein" evidence="1">
    <location>
        <begin position="21"/>
        <end position="186"/>
    </location>
</feature>
<gene>
    <name evidence="2" type="ORF">BLA13014_06508</name>
</gene>
<feature type="signal peptide" evidence="1">
    <location>
        <begin position="1"/>
        <end position="20"/>
    </location>
</feature>
<evidence type="ECO:0000256" key="1">
    <source>
        <dbReference type="SAM" id="SignalP"/>
    </source>
</evidence>
<evidence type="ECO:0008006" key="4">
    <source>
        <dbReference type="Google" id="ProtNLM"/>
    </source>
</evidence>
<evidence type="ECO:0000313" key="3">
    <source>
        <dbReference type="Proteomes" id="UP000494261"/>
    </source>
</evidence>
<organism evidence="2 3">
    <name type="scientific">Burkholderia aenigmatica</name>
    <dbReference type="NCBI Taxonomy" id="2015348"/>
    <lineage>
        <taxon>Bacteria</taxon>
        <taxon>Pseudomonadati</taxon>
        <taxon>Pseudomonadota</taxon>
        <taxon>Betaproteobacteria</taxon>
        <taxon>Burkholderiales</taxon>
        <taxon>Burkholderiaceae</taxon>
        <taxon>Burkholderia</taxon>
        <taxon>Burkholderia cepacia complex</taxon>
    </lineage>
</organism>
<dbReference type="Proteomes" id="UP000494261">
    <property type="component" value="Unassembled WGS sequence"/>
</dbReference>
<sequence length="186" mass="19284">MKYHLAKCVLIASALLPLVAASQVNPLVILYGKTSSTITATVASRDTFEVTDNQGGWFGDGQLKMLQAGARNSPYEVAAGLRVTSSSGTFQVRMDTPLQILNQANGSLAFQPPTVTLAGANGAPIPLAVGQSKPFTNPAPSAPNTDSIGYYTLKVSALPPAGDFKSTVGIYSGVLSLTFEPVVKGP</sequence>
<keyword evidence="1" id="KW-0732">Signal</keyword>
<reference evidence="2 3" key="1">
    <citation type="submission" date="2019-09" db="EMBL/GenBank/DDBJ databases">
        <authorList>
            <person name="Depoorter E."/>
        </authorList>
    </citation>
    <scope>NUCLEOTIDE SEQUENCE [LARGE SCALE GENOMIC DNA]</scope>
    <source>
        <strain evidence="2">LMG 13014</strain>
    </source>
</reference>